<evidence type="ECO:0000313" key="13">
    <source>
        <dbReference type="EMBL" id="UQT61111.1"/>
    </source>
</evidence>
<dbReference type="PROSITE" id="PS00074">
    <property type="entry name" value="GLFV_DEHYDROGENASE"/>
    <property type="match status" value="1"/>
</dbReference>
<name>A0ABY4Q4Q5_9ACTN</name>
<dbReference type="RefSeq" id="WP_249592443.1">
    <property type="nucleotide sequence ID" value="NZ_BAAAQL010000053.1"/>
</dbReference>
<feature type="domain" description="Glutamate/phenylalanine/leucine/valine/L-tryptophan dehydrogenase C-terminal" evidence="12">
    <location>
        <begin position="173"/>
        <end position="383"/>
    </location>
</feature>
<dbReference type="Pfam" id="PF00208">
    <property type="entry name" value="ELFV_dehydrog"/>
    <property type="match status" value="1"/>
</dbReference>
<evidence type="ECO:0000256" key="9">
    <source>
        <dbReference type="ARBA" id="ARBA00023027"/>
    </source>
</evidence>
<keyword evidence="7" id="KW-0101">Branched-chain amino acid catabolism</keyword>
<dbReference type="PANTHER" id="PTHR42722">
    <property type="entry name" value="LEUCINE DEHYDROGENASE"/>
    <property type="match status" value="1"/>
</dbReference>
<dbReference type="PANTHER" id="PTHR42722:SF1">
    <property type="entry name" value="VALINE DEHYDROGENASE"/>
    <property type="match status" value="1"/>
</dbReference>
<dbReference type="InterPro" id="IPR006097">
    <property type="entry name" value="Glu/Leu/Phe/Val/Trp_DH_dimer"/>
</dbReference>
<evidence type="ECO:0000256" key="7">
    <source>
        <dbReference type="ARBA" id="ARBA00022456"/>
    </source>
</evidence>
<reference evidence="13 14" key="1">
    <citation type="submission" date="2022-05" db="EMBL/GenBank/DDBJ databases">
        <authorList>
            <person name="Zhou X."/>
            <person name="Li K."/>
            <person name="Man Y."/>
        </authorList>
    </citation>
    <scope>NUCLEOTIDE SEQUENCE [LARGE SCALE GENOMIC DNA]</scope>
    <source>
        <strain evidence="13 14">MS405</strain>
    </source>
</reference>
<dbReference type="InterPro" id="IPR006096">
    <property type="entry name" value="Glu/Leu/Phe/Val/Trp_DH_C"/>
</dbReference>
<proteinExistence type="inferred from homology"/>
<keyword evidence="14" id="KW-1185">Reference proteome</keyword>
<comment type="subcellular location">
    <subcellularLocation>
        <location evidence="1">Cytoplasm</location>
    </subcellularLocation>
</comment>
<dbReference type="EMBL" id="CP097289">
    <property type="protein sequence ID" value="UQT61111.1"/>
    <property type="molecule type" value="Genomic_DNA"/>
</dbReference>
<dbReference type="Gene3D" id="3.40.50.10860">
    <property type="entry name" value="Leucine Dehydrogenase, chain A, domain 1"/>
    <property type="match status" value="1"/>
</dbReference>
<dbReference type="SUPFAM" id="SSF53223">
    <property type="entry name" value="Aminoacid dehydrogenase-like, N-terminal domain"/>
    <property type="match status" value="1"/>
</dbReference>
<comment type="similarity">
    <text evidence="3 11">Belongs to the Glu/Leu/Phe/Val dehydrogenases family.</text>
</comment>
<evidence type="ECO:0000256" key="5">
    <source>
        <dbReference type="ARBA" id="ARBA00012136"/>
    </source>
</evidence>
<dbReference type="PIRSF" id="PIRSF000188">
    <property type="entry name" value="Phe_leu_dh"/>
    <property type="match status" value="1"/>
</dbReference>
<evidence type="ECO:0000256" key="8">
    <source>
        <dbReference type="ARBA" id="ARBA00023002"/>
    </source>
</evidence>
<dbReference type="SMART" id="SM00839">
    <property type="entry name" value="ELFV_dehydrog"/>
    <property type="match status" value="1"/>
</dbReference>
<evidence type="ECO:0000256" key="6">
    <source>
        <dbReference type="ARBA" id="ARBA00017332"/>
    </source>
</evidence>
<accession>A0ABY4Q4Q5</accession>
<dbReference type="InterPro" id="IPR036291">
    <property type="entry name" value="NAD(P)-bd_dom_sf"/>
</dbReference>
<dbReference type="CDD" id="cd01075">
    <property type="entry name" value="NAD_bind_Leu_Phe_Val_DH"/>
    <property type="match status" value="1"/>
</dbReference>
<evidence type="ECO:0000259" key="12">
    <source>
        <dbReference type="SMART" id="SM00839"/>
    </source>
</evidence>
<gene>
    <name evidence="13" type="ORF">M4V62_41915</name>
</gene>
<evidence type="ECO:0000256" key="10">
    <source>
        <dbReference type="ARBA" id="ARBA00048547"/>
    </source>
</evidence>
<comment type="pathway">
    <text evidence="2">Amino-acid degradation; L-valine degradation.</text>
</comment>
<dbReference type="Gene3D" id="3.40.50.720">
    <property type="entry name" value="NAD(P)-binding Rossmann-like Domain"/>
    <property type="match status" value="1"/>
</dbReference>
<evidence type="ECO:0000256" key="4">
    <source>
        <dbReference type="ARBA" id="ARBA00011738"/>
    </source>
</evidence>
<sequence length="383" mass="39575">MRRSIAESPASESGVPPQSQVLDLAGGVFAKGAGGAGEGTHEQVLLCQDRATGLKAIVSIHSTALGPALGGTRFKAYGSAADAVMDSLNLSRAMSYKNALAGLPYGGGKAVIIGDPSRRKSRGLLLAYGRFVESLRGSYVTACDVGTESADMDVVGEKTRHVVGRSPDCGGRGDPSALTAYGVLQGMRASAAVRWGDPELRGRRVGVCGVGKVGQHLVDLLIQEGASVLAADTRPSALIHIRARHPQVHTVSPQALLDAELDVFAPCALGGVLDQVTVNRLRAAIVCGAANNQLGYEGAEERLRQRGILYAPDYVVNAGGVIHVAQEGQRPSAAFSAGSARERAKGIYDTTISILATAESTGTAPSAVADEMAEQRMASALHG</sequence>
<protein>
    <recommendedName>
        <fullName evidence="6">Valine dehydrogenase</fullName>
        <ecNumber evidence="5">1.4.1.23</ecNumber>
    </recommendedName>
</protein>
<comment type="catalytic activity">
    <reaction evidence="10">
        <text>L-valine + NAD(+) + H2O = 3-methyl-2-oxobutanoate + NH4(+) + NADH + H(+)</text>
        <dbReference type="Rhea" id="RHEA:30763"/>
        <dbReference type="ChEBI" id="CHEBI:11851"/>
        <dbReference type="ChEBI" id="CHEBI:15377"/>
        <dbReference type="ChEBI" id="CHEBI:15378"/>
        <dbReference type="ChEBI" id="CHEBI:28938"/>
        <dbReference type="ChEBI" id="CHEBI:57540"/>
        <dbReference type="ChEBI" id="CHEBI:57762"/>
        <dbReference type="ChEBI" id="CHEBI:57945"/>
        <dbReference type="EC" id="1.4.1.23"/>
    </reaction>
</comment>
<dbReference type="Pfam" id="PF02812">
    <property type="entry name" value="ELFV_dehydrog_N"/>
    <property type="match status" value="1"/>
</dbReference>
<evidence type="ECO:0000313" key="14">
    <source>
        <dbReference type="Proteomes" id="UP000829992"/>
    </source>
</evidence>
<dbReference type="InterPro" id="IPR016211">
    <property type="entry name" value="Glu/Phe/Leu/Val/Trp_DH_bac/arc"/>
</dbReference>
<dbReference type="InterPro" id="IPR046346">
    <property type="entry name" value="Aminoacid_DH-like_N_sf"/>
</dbReference>
<dbReference type="SUPFAM" id="SSF51735">
    <property type="entry name" value="NAD(P)-binding Rossmann-fold domains"/>
    <property type="match status" value="1"/>
</dbReference>
<dbReference type="EC" id="1.4.1.23" evidence="5"/>
<keyword evidence="8 11" id="KW-0560">Oxidoreductase</keyword>
<dbReference type="Proteomes" id="UP000829992">
    <property type="component" value="Chromosome"/>
</dbReference>
<evidence type="ECO:0000256" key="3">
    <source>
        <dbReference type="ARBA" id="ARBA00006382"/>
    </source>
</evidence>
<evidence type="ECO:0000256" key="1">
    <source>
        <dbReference type="ARBA" id="ARBA00004496"/>
    </source>
</evidence>
<dbReference type="InterPro" id="IPR033524">
    <property type="entry name" value="Glu/Leu/Phe/Val_DH_AS"/>
</dbReference>
<evidence type="ECO:0000256" key="11">
    <source>
        <dbReference type="RuleBase" id="RU004417"/>
    </source>
</evidence>
<keyword evidence="9" id="KW-0520">NAD</keyword>
<evidence type="ECO:0000256" key="2">
    <source>
        <dbReference type="ARBA" id="ARBA00005109"/>
    </source>
</evidence>
<comment type="subunit">
    <text evidence="4">Homodimer.</text>
</comment>
<organism evidence="13 14">
    <name type="scientific">Streptomyces durmitorensis</name>
    <dbReference type="NCBI Taxonomy" id="319947"/>
    <lineage>
        <taxon>Bacteria</taxon>
        <taxon>Bacillati</taxon>
        <taxon>Actinomycetota</taxon>
        <taxon>Actinomycetes</taxon>
        <taxon>Kitasatosporales</taxon>
        <taxon>Streptomycetaceae</taxon>
        <taxon>Streptomyces</taxon>
    </lineage>
</organism>
<dbReference type="PRINTS" id="PR00082">
    <property type="entry name" value="GLFDHDRGNASE"/>
</dbReference>
<dbReference type="InterPro" id="IPR006095">
    <property type="entry name" value="Glu/Leu/Phe/Val/Trp_DH"/>
</dbReference>